<reference evidence="4" key="1">
    <citation type="journal article" date="2020" name="Stud. Mycol.">
        <title>101 Dothideomycetes genomes: a test case for predicting lifestyles and emergence of pathogens.</title>
        <authorList>
            <person name="Haridas S."/>
            <person name="Albert R."/>
            <person name="Binder M."/>
            <person name="Bloem J."/>
            <person name="Labutti K."/>
            <person name="Salamov A."/>
            <person name="Andreopoulos B."/>
            <person name="Baker S."/>
            <person name="Barry K."/>
            <person name="Bills G."/>
            <person name="Bluhm B."/>
            <person name="Cannon C."/>
            <person name="Castanera R."/>
            <person name="Culley D."/>
            <person name="Daum C."/>
            <person name="Ezra D."/>
            <person name="Gonzalez J."/>
            <person name="Henrissat B."/>
            <person name="Kuo A."/>
            <person name="Liang C."/>
            <person name="Lipzen A."/>
            <person name="Lutzoni F."/>
            <person name="Magnuson J."/>
            <person name="Mondo S."/>
            <person name="Nolan M."/>
            <person name="Ohm R."/>
            <person name="Pangilinan J."/>
            <person name="Park H.-J."/>
            <person name="Ramirez L."/>
            <person name="Alfaro M."/>
            <person name="Sun H."/>
            <person name="Tritt A."/>
            <person name="Yoshinaga Y."/>
            <person name="Zwiers L.-H."/>
            <person name="Turgeon B."/>
            <person name="Goodwin S."/>
            <person name="Spatafora J."/>
            <person name="Crous P."/>
            <person name="Grigoriev I."/>
        </authorList>
    </citation>
    <scope>NUCLEOTIDE SEQUENCE</scope>
    <source>
        <strain evidence="4">CBS 262.69</strain>
    </source>
</reference>
<evidence type="ECO:0000313" key="4">
    <source>
        <dbReference type="EMBL" id="KAF2402433.1"/>
    </source>
</evidence>
<keyword evidence="5" id="KW-1185">Reference proteome</keyword>
<dbReference type="InterPro" id="IPR052935">
    <property type="entry name" value="Mg2+_PAP"/>
</dbReference>
<name>A0A6G1I296_9PEZI</name>
<dbReference type="AlphaFoldDB" id="A0A6G1I296"/>
<dbReference type="Pfam" id="PF09949">
    <property type="entry name" value="APP1_cat"/>
    <property type="match status" value="1"/>
</dbReference>
<dbReference type="OrthoDB" id="414243at2759"/>
<accession>A0A6G1I296</accession>
<protein>
    <recommendedName>
        <fullName evidence="3">Phosphatidate phosphatase APP1 catalytic domain-containing protein</fullName>
    </recommendedName>
</protein>
<proteinExistence type="predicted"/>
<gene>
    <name evidence="4" type="ORF">EJ06DRAFT_574290</name>
</gene>
<feature type="domain" description="Phosphatidate phosphatase APP1 catalytic" evidence="3">
    <location>
        <begin position="269"/>
        <end position="414"/>
    </location>
</feature>
<evidence type="ECO:0000256" key="2">
    <source>
        <dbReference type="SAM" id="SignalP"/>
    </source>
</evidence>
<dbReference type="GO" id="GO:0008195">
    <property type="term" value="F:phosphatidate phosphatase activity"/>
    <property type="evidence" value="ECO:0007669"/>
    <property type="project" value="InterPro"/>
</dbReference>
<dbReference type="Proteomes" id="UP000799640">
    <property type="component" value="Unassembled WGS sequence"/>
</dbReference>
<feature type="signal peptide" evidence="2">
    <location>
        <begin position="1"/>
        <end position="18"/>
    </location>
</feature>
<dbReference type="PANTHER" id="PTHR28208">
    <property type="entry name" value="PHOSPHATIDATE PHOSPHATASE APP1"/>
    <property type="match status" value="1"/>
</dbReference>
<dbReference type="PANTHER" id="PTHR28208:SF2">
    <property type="entry name" value="PHOSPHATIDATE PHOSPHATASE APP1 CATALYTIC DOMAIN-CONTAINING PROTEIN"/>
    <property type="match status" value="1"/>
</dbReference>
<sequence length="505" mass="55275">MALLLSLGLLGALHGVAASPAPLPHPVAAPQPQITPFRVQYEPTKTLERRDIFSKLESKVGSVLGSFPSYVASGIPNFFQDFPTGDKVASSLGIDDQQLAALPTQVLNLPPYANWTDKGWNVRFHGNVYKQPNTTREKLNKLANVFLIGVDIDELQPSEQDQARNLTAEIFVVQQANQTVQVHLEPAPSAGSSGAQGGGGGVPAPGGAQDLILPYPTTPQGDFDVFVPIQSNNGLIAGNTTQLIQRLNVYANNSELGNATAYLVPPTGFTIISDIDDILRVTKIYQPKEGLLNSFARPFTPWMNMPDIYAEWSKNIPNTHFHYLTTTPEQVTRNYMDFIYKTYPGGSFDTRPLNFSDVSATLSIRKFLLDKIFATFPQRKFILVADTSNSDVMSDYPQLAVDHPDQVQCIFLRNTSATDSGDKFPYNTKGFKTLPKNKYMFFKVPDDLRGVDIVGGNCLNAAIPQNVTFGLQDELLGIHGSGAVRLQTGWALVAAFGVAFWTLFA</sequence>
<dbReference type="EMBL" id="ML996691">
    <property type="protein sequence ID" value="KAF2402433.1"/>
    <property type="molecule type" value="Genomic_DNA"/>
</dbReference>
<evidence type="ECO:0000256" key="1">
    <source>
        <dbReference type="SAM" id="MobiDB-lite"/>
    </source>
</evidence>
<dbReference type="GO" id="GO:0030479">
    <property type="term" value="C:actin cortical patch"/>
    <property type="evidence" value="ECO:0007669"/>
    <property type="project" value="TreeGrafter"/>
</dbReference>
<feature type="region of interest" description="Disordered" evidence="1">
    <location>
        <begin position="186"/>
        <end position="208"/>
    </location>
</feature>
<dbReference type="InterPro" id="IPR019236">
    <property type="entry name" value="APP1_cat"/>
</dbReference>
<feature type="chain" id="PRO_5026129440" description="Phosphatidate phosphatase APP1 catalytic domain-containing protein" evidence="2">
    <location>
        <begin position="19"/>
        <end position="505"/>
    </location>
</feature>
<organism evidence="4 5">
    <name type="scientific">Trichodelitschia bisporula</name>
    <dbReference type="NCBI Taxonomy" id="703511"/>
    <lineage>
        <taxon>Eukaryota</taxon>
        <taxon>Fungi</taxon>
        <taxon>Dikarya</taxon>
        <taxon>Ascomycota</taxon>
        <taxon>Pezizomycotina</taxon>
        <taxon>Dothideomycetes</taxon>
        <taxon>Dothideomycetes incertae sedis</taxon>
        <taxon>Phaeotrichales</taxon>
        <taxon>Phaeotrichaceae</taxon>
        <taxon>Trichodelitschia</taxon>
    </lineage>
</organism>
<evidence type="ECO:0000313" key="5">
    <source>
        <dbReference type="Proteomes" id="UP000799640"/>
    </source>
</evidence>
<keyword evidence="2" id="KW-0732">Signal</keyword>
<evidence type="ECO:0000259" key="3">
    <source>
        <dbReference type="Pfam" id="PF09949"/>
    </source>
</evidence>
<feature type="compositionally biased region" description="Gly residues" evidence="1">
    <location>
        <begin position="194"/>
        <end position="204"/>
    </location>
</feature>